<accession>I3IR48</accession>
<protein>
    <submittedName>
        <fullName evidence="1">Uncharacterized protein</fullName>
    </submittedName>
</protein>
<keyword evidence="2" id="KW-1185">Reference proteome</keyword>
<dbReference type="STRING" id="247490.KSU1_D0884"/>
<dbReference type="AlphaFoldDB" id="I3IR48"/>
<proteinExistence type="predicted"/>
<gene>
    <name evidence="1" type="ORF">KSU1_D0884</name>
</gene>
<dbReference type="Proteomes" id="UP000002985">
    <property type="component" value="Unassembled WGS sequence"/>
</dbReference>
<reference evidence="1 2" key="1">
    <citation type="journal article" date="2012" name="FEBS Lett.">
        <title>Anammox organism KSU-1 expresses a NirK-type copper-containing nitrite reductase instead of a NirS-type with cytochrome cd1.</title>
        <authorList>
            <person name="Hira D."/>
            <person name="Toh H."/>
            <person name="Migita C.T."/>
            <person name="Okubo H."/>
            <person name="Nishiyama T."/>
            <person name="Hattori M."/>
            <person name="Furukawa K."/>
            <person name="Fujii T."/>
        </authorList>
    </citation>
    <scope>NUCLEOTIDE SEQUENCE [LARGE SCALE GENOMIC DNA]</scope>
</reference>
<dbReference type="EMBL" id="BAFH01000004">
    <property type="protein sequence ID" value="GAB64193.1"/>
    <property type="molecule type" value="Genomic_DNA"/>
</dbReference>
<evidence type="ECO:0000313" key="2">
    <source>
        <dbReference type="Proteomes" id="UP000002985"/>
    </source>
</evidence>
<sequence length="70" mass="8249">MSVLESEKYNGCVSEKREIQKRIHNSFIPFLKRIFPLFYRGITFPSLCFGLRLARFFSTTRVEVIAKSML</sequence>
<comment type="caution">
    <text evidence="1">The sequence shown here is derived from an EMBL/GenBank/DDBJ whole genome shotgun (WGS) entry which is preliminary data.</text>
</comment>
<evidence type="ECO:0000313" key="1">
    <source>
        <dbReference type="EMBL" id="GAB64193.1"/>
    </source>
</evidence>
<organism evidence="1 2">
    <name type="scientific">Candidatus Jettenia caeni</name>
    <dbReference type="NCBI Taxonomy" id="247490"/>
    <lineage>
        <taxon>Bacteria</taxon>
        <taxon>Pseudomonadati</taxon>
        <taxon>Planctomycetota</taxon>
        <taxon>Candidatus Brocadiia</taxon>
        <taxon>Candidatus Brocadiales</taxon>
        <taxon>Candidatus Brocadiaceae</taxon>
        <taxon>Candidatus Jettenia</taxon>
    </lineage>
</organism>
<name>I3IR48_9BACT</name>